<dbReference type="SMART" id="SM00287">
    <property type="entry name" value="SH3b"/>
    <property type="match status" value="1"/>
</dbReference>
<accession>A0A564WAX6</accession>
<evidence type="ECO:0000259" key="3">
    <source>
        <dbReference type="PROSITE" id="PS51781"/>
    </source>
</evidence>
<feature type="region of interest" description="Disordered" evidence="1">
    <location>
        <begin position="41"/>
        <end position="88"/>
    </location>
</feature>
<keyword evidence="2" id="KW-0472">Membrane</keyword>
<keyword evidence="2" id="KW-0812">Transmembrane</keyword>
<sequence>MDDFREWLSDNLRYFMLGGAILVIVLVLIFGVRACVGGKKGNSNKDQTTAQSNQENDPSSPANDGETDEKKDASSAADTDAETTMEKASTEVTELIQSYYKAFGEKDIATLKTIEDGFTPADESQINSRDYIDGYEVQNVYAKKGLTDDSYVVYVVFNYICTGIETPVPALSQFYVETGSDGNLKIKGGADDDADISAYVKKLESEKDVQELIRKVKTDYEAAQESDPSLAEFLQGLGEDASASADAGTMLTVTEDCNVRASADSEGEVIGGFSAGTEVEKKGQEGDWIQVDYDGQTGYVYSGLLE</sequence>
<protein>
    <submittedName>
        <fullName evidence="4">Bacterial SH3 domain protein</fullName>
    </submittedName>
</protein>
<dbReference type="InterPro" id="IPR003646">
    <property type="entry name" value="SH3-like_bac-type"/>
</dbReference>
<organism evidence="4 5">
    <name type="scientific">Blautia luti</name>
    <dbReference type="NCBI Taxonomy" id="89014"/>
    <lineage>
        <taxon>Bacteria</taxon>
        <taxon>Bacillati</taxon>
        <taxon>Bacillota</taxon>
        <taxon>Clostridia</taxon>
        <taxon>Lachnospirales</taxon>
        <taxon>Lachnospiraceae</taxon>
        <taxon>Blautia</taxon>
    </lineage>
</organism>
<gene>
    <name evidence="4" type="ORF">RSSSTS7063_01714</name>
</gene>
<dbReference type="RefSeq" id="WP_243121844.1">
    <property type="nucleotide sequence ID" value="NZ_CABHMX010000078.1"/>
</dbReference>
<proteinExistence type="predicted"/>
<evidence type="ECO:0000256" key="1">
    <source>
        <dbReference type="SAM" id="MobiDB-lite"/>
    </source>
</evidence>
<feature type="transmembrane region" description="Helical" evidence="2">
    <location>
        <begin position="12"/>
        <end position="36"/>
    </location>
</feature>
<dbReference type="AlphaFoldDB" id="A0A564WAX6"/>
<dbReference type="Pfam" id="PF08239">
    <property type="entry name" value="SH3_3"/>
    <property type="match status" value="1"/>
</dbReference>
<reference evidence="4 5" key="1">
    <citation type="submission" date="2019-07" db="EMBL/GenBank/DDBJ databases">
        <authorList>
            <person name="Hibberd C M."/>
            <person name="Gehrig L. J."/>
            <person name="Chang H.-W."/>
            <person name="Venkatesh S."/>
        </authorList>
    </citation>
    <scope>NUCLEOTIDE SEQUENCE [LARGE SCALE GENOMIC DNA]</scope>
    <source>
        <strain evidence="4">Blautia_luti_SSTS_Bg7063</strain>
    </source>
</reference>
<name>A0A564WAX6_9FIRM</name>
<evidence type="ECO:0000256" key="2">
    <source>
        <dbReference type="SAM" id="Phobius"/>
    </source>
</evidence>
<evidence type="ECO:0000313" key="4">
    <source>
        <dbReference type="EMBL" id="VUX41102.1"/>
    </source>
</evidence>
<feature type="compositionally biased region" description="Polar residues" evidence="1">
    <location>
        <begin position="44"/>
        <end position="62"/>
    </location>
</feature>
<keyword evidence="2" id="KW-1133">Transmembrane helix</keyword>
<feature type="domain" description="SH3b" evidence="3">
    <location>
        <begin position="248"/>
        <end position="306"/>
    </location>
</feature>
<dbReference type="Gene3D" id="2.30.30.40">
    <property type="entry name" value="SH3 Domains"/>
    <property type="match status" value="1"/>
</dbReference>
<dbReference type="PROSITE" id="PS51781">
    <property type="entry name" value="SH3B"/>
    <property type="match status" value="1"/>
</dbReference>
<evidence type="ECO:0000313" key="5">
    <source>
        <dbReference type="Proteomes" id="UP000408482"/>
    </source>
</evidence>
<dbReference type="EMBL" id="CABHNW010000187">
    <property type="protein sequence ID" value="VUX41102.1"/>
    <property type="molecule type" value="Genomic_DNA"/>
</dbReference>
<dbReference type="Proteomes" id="UP000408482">
    <property type="component" value="Unassembled WGS sequence"/>
</dbReference>
<keyword evidence="5" id="KW-1185">Reference proteome</keyword>